<protein>
    <submittedName>
        <fullName evidence="4">DUF4237 domain-containing protein</fullName>
    </submittedName>
</protein>
<evidence type="ECO:0000259" key="3">
    <source>
        <dbReference type="Pfam" id="PF14021"/>
    </source>
</evidence>
<dbReference type="OrthoDB" id="4745173at2"/>
<evidence type="ECO:0000313" key="4">
    <source>
        <dbReference type="EMBL" id="ASU82204.1"/>
    </source>
</evidence>
<proteinExistence type="predicted"/>
<evidence type="ECO:0000313" key="5">
    <source>
        <dbReference type="Proteomes" id="UP000215005"/>
    </source>
</evidence>
<feature type="region of interest" description="Disordered" evidence="1">
    <location>
        <begin position="310"/>
        <end position="344"/>
    </location>
</feature>
<accession>A0A223S261</accession>
<feature type="compositionally biased region" description="Pro residues" evidence="1">
    <location>
        <begin position="321"/>
        <end position="338"/>
    </location>
</feature>
<dbReference type="RefSeq" id="WP_017621225.1">
    <property type="nucleotide sequence ID" value="NZ_ANBG01000401.1"/>
</dbReference>
<dbReference type="KEGG" id="ngv:CDO52_04855"/>
<feature type="domain" description="TNT" evidence="3">
    <location>
        <begin position="216"/>
        <end position="307"/>
    </location>
</feature>
<feature type="transmembrane region" description="Helical" evidence="2">
    <location>
        <begin position="42"/>
        <end position="62"/>
    </location>
</feature>
<gene>
    <name evidence="4" type="ORF">CDO52_04855</name>
</gene>
<keyword evidence="2" id="KW-0472">Membrane</keyword>
<keyword evidence="5" id="KW-1185">Reference proteome</keyword>
<reference evidence="4 5" key="1">
    <citation type="submission" date="2017-08" db="EMBL/GenBank/DDBJ databases">
        <title>The complete genome sequence of Nocardiopsis gilva YIM 90087.</title>
        <authorList>
            <person name="Yin M."/>
            <person name="Tang S."/>
        </authorList>
    </citation>
    <scope>NUCLEOTIDE SEQUENCE [LARGE SCALE GENOMIC DNA]</scope>
    <source>
        <strain evidence="4 5">YIM 90087</strain>
    </source>
</reference>
<keyword evidence="2" id="KW-0812">Transmembrane</keyword>
<organism evidence="4 5">
    <name type="scientific">Nocardiopsis gilva YIM 90087</name>
    <dbReference type="NCBI Taxonomy" id="1235441"/>
    <lineage>
        <taxon>Bacteria</taxon>
        <taxon>Bacillati</taxon>
        <taxon>Actinomycetota</taxon>
        <taxon>Actinomycetes</taxon>
        <taxon>Streptosporangiales</taxon>
        <taxon>Nocardiopsidaceae</taxon>
        <taxon>Nocardiopsis</taxon>
    </lineage>
</organism>
<dbReference type="EMBL" id="CP022753">
    <property type="protein sequence ID" value="ASU82204.1"/>
    <property type="molecule type" value="Genomic_DNA"/>
</dbReference>
<evidence type="ECO:0000256" key="1">
    <source>
        <dbReference type="SAM" id="MobiDB-lite"/>
    </source>
</evidence>
<dbReference type="Proteomes" id="UP000215005">
    <property type="component" value="Chromosome"/>
</dbReference>
<evidence type="ECO:0000256" key="2">
    <source>
        <dbReference type="SAM" id="Phobius"/>
    </source>
</evidence>
<dbReference type="Pfam" id="PF14021">
    <property type="entry name" value="TNT"/>
    <property type="match status" value="1"/>
</dbReference>
<name>A0A223S261_9ACTN</name>
<keyword evidence="2" id="KW-1133">Transmembrane helix</keyword>
<dbReference type="GO" id="GO:0050135">
    <property type="term" value="F:NADP+ nucleosidase activity"/>
    <property type="evidence" value="ECO:0007669"/>
    <property type="project" value="InterPro"/>
</dbReference>
<sequence>MARDYDSQLLESTAVRRKRLREAVFFGPQRTRRRLDENIGKIIASLVVSAVICAGTVGWSFLQNHLKSQKEQQEQQAAGPNAATAPLPADWIGAEVTFPMLRKELDRAHVPPDLYVLPGDDRPDPATASSYYLLTKEGADGYSIGIVEFAQGRTGAEFRTEDEAARWLYLELVTGAADPRVLSDEEEQKASEQTSELATSVREKIDGRAGTPSRVTLEPGQVVDAYGQESGSLFFPDGTPFAERGLPGTVRNDADAYHRYQVAYPFQAQASLTGGEGVRFRVTADGFAQPPQLPSIRWLVANGYLEPVAAAGHLPSDRPSSPAPRPSPTPSTPAPPSPSDDGRN</sequence>
<dbReference type="InterPro" id="IPR025331">
    <property type="entry name" value="TNT"/>
</dbReference>
<dbReference type="AlphaFoldDB" id="A0A223S261"/>